<dbReference type="EMBL" id="CM055754">
    <property type="protein sequence ID" value="KAJ7991281.1"/>
    <property type="molecule type" value="Genomic_DNA"/>
</dbReference>
<organism evidence="1 2">
    <name type="scientific">Dallia pectoralis</name>
    <name type="common">Alaska blackfish</name>
    <dbReference type="NCBI Taxonomy" id="75939"/>
    <lineage>
        <taxon>Eukaryota</taxon>
        <taxon>Metazoa</taxon>
        <taxon>Chordata</taxon>
        <taxon>Craniata</taxon>
        <taxon>Vertebrata</taxon>
        <taxon>Euteleostomi</taxon>
        <taxon>Actinopterygii</taxon>
        <taxon>Neopterygii</taxon>
        <taxon>Teleostei</taxon>
        <taxon>Protacanthopterygii</taxon>
        <taxon>Esociformes</taxon>
        <taxon>Umbridae</taxon>
        <taxon>Dallia</taxon>
    </lineage>
</organism>
<evidence type="ECO:0000313" key="2">
    <source>
        <dbReference type="Proteomes" id="UP001157502"/>
    </source>
</evidence>
<sequence length="107" mass="12081">METVETEVKKPHPSSRIPVLQKKNATCNGKIQKAQLKEKACVPPMLMLLGPIQNKRRGYGQSGVWLWTSTSIAWSLSMEPTWQPNRHCHSLEPEPLCQLCRESATQA</sequence>
<gene>
    <name evidence="1" type="ORF">DPEC_G00295700</name>
</gene>
<dbReference type="Proteomes" id="UP001157502">
    <property type="component" value="Chromosome 27"/>
</dbReference>
<protein>
    <submittedName>
        <fullName evidence="1">Uncharacterized protein</fullName>
    </submittedName>
</protein>
<comment type="caution">
    <text evidence="1">The sequence shown here is derived from an EMBL/GenBank/DDBJ whole genome shotgun (WGS) entry which is preliminary data.</text>
</comment>
<accession>A0ACC2FIT0</accession>
<reference evidence="1" key="1">
    <citation type="submission" date="2021-05" db="EMBL/GenBank/DDBJ databases">
        <authorList>
            <person name="Pan Q."/>
            <person name="Jouanno E."/>
            <person name="Zahm M."/>
            <person name="Klopp C."/>
            <person name="Cabau C."/>
            <person name="Louis A."/>
            <person name="Berthelot C."/>
            <person name="Parey E."/>
            <person name="Roest Crollius H."/>
            <person name="Montfort J."/>
            <person name="Robinson-Rechavi M."/>
            <person name="Bouchez O."/>
            <person name="Lampietro C."/>
            <person name="Lopez Roques C."/>
            <person name="Donnadieu C."/>
            <person name="Postlethwait J."/>
            <person name="Bobe J."/>
            <person name="Dillon D."/>
            <person name="Chandos A."/>
            <person name="von Hippel F."/>
            <person name="Guiguen Y."/>
        </authorList>
    </citation>
    <scope>NUCLEOTIDE SEQUENCE</scope>
    <source>
        <strain evidence="1">YG-Jan2019</strain>
    </source>
</reference>
<proteinExistence type="predicted"/>
<evidence type="ECO:0000313" key="1">
    <source>
        <dbReference type="EMBL" id="KAJ7991281.1"/>
    </source>
</evidence>
<name>A0ACC2FIT0_DALPE</name>
<keyword evidence="2" id="KW-1185">Reference proteome</keyword>